<keyword evidence="1 2" id="KW-0238">DNA-binding</keyword>
<dbReference type="InterPro" id="IPR049443">
    <property type="entry name" value="TetR_YgfC-like_C"/>
</dbReference>
<dbReference type="Proteomes" id="UP000377798">
    <property type="component" value="Unassembled WGS sequence"/>
</dbReference>
<proteinExistence type="predicted"/>
<evidence type="ECO:0000313" key="4">
    <source>
        <dbReference type="EMBL" id="VFB16091.1"/>
    </source>
</evidence>
<evidence type="ECO:0000313" key="5">
    <source>
        <dbReference type="Proteomes" id="UP000377798"/>
    </source>
</evidence>
<dbReference type="RefSeq" id="WP_131748578.1">
    <property type="nucleotide sequence ID" value="NZ_CAACYI010000001.1"/>
</dbReference>
<comment type="caution">
    <text evidence="4">The sequence shown here is derived from an EMBL/GenBank/DDBJ whole genome shotgun (WGS) entry which is preliminary data.</text>
</comment>
<evidence type="ECO:0000256" key="1">
    <source>
        <dbReference type="ARBA" id="ARBA00023125"/>
    </source>
</evidence>
<evidence type="ECO:0000256" key="2">
    <source>
        <dbReference type="PROSITE-ProRule" id="PRU00335"/>
    </source>
</evidence>
<dbReference type="AlphaFoldDB" id="A0A8H2QRQ2"/>
<reference evidence="4 5" key="1">
    <citation type="submission" date="2019-02" db="EMBL/GenBank/DDBJ databases">
        <authorList>
            <consortium name="Pathogen Informatics"/>
        </authorList>
    </citation>
    <scope>NUCLEOTIDE SEQUENCE [LARGE SCALE GENOMIC DNA]</scope>
    <source>
        <strain evidence="4 5">3012STDY7089603</strain>
    </source>
</reference>
<sequence>MAKPTFYQVNKEKQARIYALLKEFFEEANLEDMNVASIVKKLGIPRGSFYQYFEDLADCYFTVLQKESGPIHHEFVRLLQENHQDLDKTLYAYRDYLVDQLYDQNLKNLYRAKFFLFENNFISHGKAALKKSLAEEDYQRMVYLMAVFHQLIKEAITENYNKNQFLTTCNLYILWLLGGLSHASI</sequence>
<dbReference type="SUPFAM" id="SSF46689">
    <property type="entry name" value="Homeodomain-like"/>
    <property type="match status" value="1"/>
</dbReference>
<feature type="domain" description="HTH tetR-type" evidence="3">
    <location>
        <begin position="11"/>
        <end position="71"/>
    </location>
</feature>
<dbReference type="Pfam" id="PF21626">
    <property type="entry name" value="TetR-C_39"/>
    <property type="match status" value="1"/>
</dbReference>
<organism evidence="4 5">
    <name type="scientific">Urinicoccus massiliensis</name>
    <dbReference type="NCBI Taxonomy" id="1723382"/>
    <lineage>
        <taxon>Bacteria</taxon>
        <taxon>Bacillati</taxon>
        <taxon>Bacillota</taxon>
        <taxon>Tissierellia</taxon>
        <taxon>Tissierellales</taxon>
        <taxon>Peptoniphilaceae</taxon>
        <taxon>Urinicoccus</taxon>
    </lineage>
</organism>
<gene>
    <name evidence="4" type="ORF">NCTC13150_00607</name>
</gene>
<name>A0A8H2QRQ2_9FIRM</name>
<accession>A0A8H2QRQ2</accession>
<dbReference type="InterPro" id="IPR009057">
    <property type="entry name" value="Homeodomain-like_sf"/>
</dbReference>
<dbReference type="PROSITE" id="PS50977">
    <property type="entry name" value="HTH_TETR_2"/>
    <property type="match status" value="1"/>
</dbReference>
<evidence type="ECO:0000259" key="3">
    <source>
        <dbReference type="PROSITE" id="PS50977"/>
    </source>
</evidence>
<dbReference type="GO" id="GO:0003677">
    <property type="term" value="F:DNA binding"/>
    <property type="evidence" value="ECO:0007669"/>
    <property type="project" value="UniProtKB-UniRule"/>
</dbReference>
<protein>
    <recommendedName>
        <fullName evidence="3">HTH tetR-type domain-containing protein</fullName>
    </recommendedName>
</protein>
<feature type="DNA-binding region" description="H-T-H motif" evidence="2">
    <location>
        <begin position="34"/>
        <end position="53"/>
    </location>
</feature>
<dbReference type="InterPro" id="IPR001647">
    <property type="entry name" value="HTH_TetR"/>
</dbReference>
<dbReference type="Gene3D" id="1.10.357.10">
    <property type="entry name" value="Tetracycline Repressor, domain 2"/>
    <property type="match status" value="1"/>
</dbReference>
<dbReference type="EMBL" id="CAACYI010000001">
    <property type="protein sequence ID" value="VFB16091.1"/>
    <property type="molecule type" value="Genomic_DNA"/>
</dbReference>
<keyword evidence="5" id="KW-1185">Reference proteome</keyword>